<gene>
    <name evidence="2" type="primary">pol</name>
</gene>
<name>Q3S7P4_HV1</name>
<organismHost>
    <name type="scientific">Homo sapiens</name>
    <name type="common">Human</name>
    <dbReference type="NCBI Taxonomy" id="9606"/>
</organismHost>
<proteinExistence type="predicted"/>
<protein>
    <submittedName>
        <fullName evidence="2">Pol protein</fullName>
    </submittedName>
</protein>
<evidence type="ECO:0000256" key="1">
    <source>
        <dbReference type="SAM" id="MobiDB-lite"/>
    </source>
</evidence>
<dbReference type="EMBL" id="DQ155086">
    <property type="protein sequence ID" value="AAZ91612.1"/>
    <property type="molecule type" value="Genomic_DNA"/>
</dbReference>
<dbReference type="SUPFAM" id="SSF53098">
    <property type="entry name" value="Ribonuclease H-like"/>
    <property type="match status" value="1"/>
</dbReference>
<dbReference type="InterPro" id="IPR012337">
    <property type="entry name" value="RNaseH-like_sf"/>
</dbReference>
<feature type="non-terminal residue" evidence="2">
    <location>
        <position position="98"/>
    </location>
</feature>
<feature type="non-terminal residue" evidence="2">
    <location>
        <position position="1"/>
    </location>
</feature>
<feature type="region of interest" description="Disordered" evidence="1">
    <location>
        <begin position="52"/>
        <end position="84"/>
    </location>
</feature>
<sequence>LSWNMGHSIYYIHDNGQQFHHRWISISLVGWGRISNRNLGIPYNPQSQGVGGNLWNRGIKGKSSGQGKESKAGTPYGQAGTNGQYSFTILKGRGRISG</sequence>
<accession>Q3S7P4</accession>
<organism evidence="2">
    <name type="scientific">Human immunodeficiency virus type 1</name>
    <name type="common">HIV-1</name>
    <dbReference type="NCBI Taxonomy" id="11676"/>
    <lineage>
        <taxon>Viruses</taxon>
        <taxon>Riboviria</taxon>
        <taxon>Pararnavirae</taxon>
        <taxon>Artverviricota</taxon>
        <taxon>Revtraviricetes</taxon>
        <taxon>Ortervirales</taxon>
        <taxon>Retroviridae</taxon>
        <taxon>Orthoretrovirinae</taxon>
        <taxon>Lentivirus</taxon>
        <taxon>Lentivirus humimdef1</taxon>
    </lineage>
</organism>
<evidence type="ECO:0000313" key="2">
    <source>
        <dbReference type="EMBL" id="AAZ91612.1"/>
    </source>
</evidence>
<reference evidence="2" key="1">
    <citation type="submission" date="2005-08" db="EMBL/GenBank/DDBJ databases">
        <title>Genomic Diversity of HIV-1 subtypes in Northern Kenya.</title>
        <authorList>
            <person name="Khamadi S.A."/>
            <person name="Ochieng W."/>
            <person name="Lihana R.W."/>
            <person name="Kiptoo M.K."/>
            <person name="Kinyua J.G."/>
            <person name="Lagat N."/>
            <person name="Muriuki J."/>
            <person name="Mwangi J."/>
            <person name="Pelle R."/>
            <person name="Muigai A."/>
            <person name="Carter J."/>
            <person name="Yamada R."/>
            <person name="Mpoke S."/>
        </authorList>
    </citation>
    <scope>NUCLEOTIDE SEQUENCE</scope>
    <source>
        <strain evidence="2">TLHC001</strain>
    </source>
</reference>